<feature type="domain" description="ABC transmembrane type-1" evidence="8">
    <location>
        <begin position="97"/>
        <end position="302"/>
    </location>
</feature>
<comment type="similarity">
    <text evidence="7">Belongs to the binding-protein-dependent transport system permease family.</text>
</comment>
<dbReference type="InterPro" id="IPR045621">
    <property type="entry name" value="BPD_transp_1_N"/>
</dbReference>
<dbReference type="CDD" id="cd06261">
    <property type="entry name" value="TM_PBP2"/>
    <property type="match status" value="1"/>
</dbReference>
<dbReference type="InterPro" id="IPR035906">
    <property type="entry name" value="MetI-like_sf"/>
</dbReference>
<feature type="transmembrane region" description="Helical" evidence="7">
    <location>
        <begin position="286"/>
        <end position="309"/>
    </location>
</feature>
<evidence type="ECO:0000256" key="2">
    <source>
        <dbReference type="ARBA" id="ARBA00022448"/>
    </source>
</evidence>
<gene>
    <name evidence="9" type="ORF">IBL26_00180</name>
</gene>
<dbReference type="PROSITE" id="PS50928">
    <property type="entry name" value="ABC_TM1"/>
    <property type="match status" value="1"/>
</dbReference>
<organism evidence="9 10">
    <name type="scientific">Teichococcus aerophilus</name>
    <dbReference type="NCBI Taxonomy" id="1224513"/>
    <lineage>
        <taxon>Bacteria</taxon>
        <taxon>Pseudomonadati</taxon>
        <taxon>Pseudomonadota</taxon>
        <taxon>Alphaproteobacteria</taxon>
        <taxon>Acetobacterales</taxon>
        <taxon>Roseomonadaceae</taxon>
        <taxon>Roseomonas</taxon>
    </lineage>
</organism>
<dbReference type="PANTHER" id="PTHR43163">
    <property type="entry name" value="DIPEPTIDE TRANSPORT SYSTEM PERMEASE PROTEIN DPPB-RELATED"/>
    <property type="match status" value="1"/>
</dbReference>
<feature type="transmembrane region" description="Helical" evidence="7">
    <location>
        <begin position="136"/>
        <end position="163"/>
    </location>
</feature>
<dbReference type="Pfam" id="PF19300">
    <property type="entry name" value="BPD_transp_1_N"/>
    <property type="match status" value="1"/>
</dbReference>
<dbReference type="RefSeq" id="WP_187782419.1">
    <property type="nucleotide sequence ID" value="NZ_JACTVA010000001.1"/>
</dbReference>
<keyword evidence="3" id="KW-1003">Cell membrane</keyword>
<keyword evidence="6 7" id="KW-0472">Membrane</keyword>
<feature type="transmembrane region" description="Helical" evidence="7">
    <location>
        <begin position="183"/>
        <end position="202"/>
    </location>
</feature>
<keyword evidence="2 7" id="KW-0813">Transport</keyword>
<dbReference type="Pfam" id="PF00528">
    <property type="entry name" value="BPD_transp_1"/>
    <property type="match status" value="1"/>
</dbReference>
<evidence type="ECO:0000256" key="5">
    <source>
        <dbReference type="ARBA" id="ARBA00022989"/>
    </source>
</evidence>
<sequence length="315" mass="33273">MQALGFILRRVLLLVVVLFAVSVLTFAIVNVLPGDVATAVLGDMATPDQVLAVRKTLGLDQPLAERYLRWLLGVLQGDFGRSLQHGQPIGPILMGRLGNSAILGLITLAIAAPLAVALGVMAALKPGGVLDRVIGGIAVGAYALPEYVIGLFGILAFSIWWPVLPGSSLMDPNENPLARPEALILPIGVLITGMLAFISQVTRASMIQVMGSAYIRTAVLKGVPRWRVVMKHAMPNLLPPTIAEIGMYFGYVIGGLVVVETLFSYAGLGQLVTNAVSYRDVPVIQAVVLIVAAAYGIGNLLADVAALLMNPRLRS</sequence>
<evidence type="ECO:0000313" key="9">
    <source>
        <dbReference type="EMBL" id="MBC9205233.1"/>
    </source>
</evidence>
<dbReference type="PANTHER" id="PTHR43163:SF3">
    <property type="entry name" value="PEPTIDE ABC TRANSPORTER PERMEASE PROTEIN"/>
    <property type="match status" value="1"/>
</dbReference>
<evidence type="ECO:0000313" key="10">
    <source>
        <dbReference type="Proteomes" id="UP000626026"/>
    </source>
</evidence>
<evidence type="ECO:0000259" key="8">
    <source>
        <dbReference type="PROSITE" id="PS50928"/>
    </source>
</evidence>
<feature type="transmembrane region" description="Helical" evidence="7">
    <location>
        <begin position="101"/>
        <end position="124"/>
    </location>
</feature>
<comment type="subcellular location">
    <subcellularLocation>
        <location evidence="1 7">Cell membrane</location>
        <topology evidence="1 7">Multi-pass membrane protein</topology>
    </subcellularLocation>
</comment>
<comment type="caution">
    <text evidence="9">The sequence shown here is derived from an EMBL/GenBank/DDBJ whole genome shotgun (WGS) entry which is preliminary data.</text>
</comment>
<dbReference type="InterPro" id="IPR000515">
    <property type="entry name" value="MetI-like"/>
</dbReference>
<keyword evidence="5 7" id="KW-1133">Transmembrane helix</keyword>
<dbReference type="Proteomes" id="UP000626026">
    <property type="component" value="Unassembled WGS sequence"/>
</dbReference>
<protein>
    <submittedName>
        <fullName evidence="9">ABC transporter permease</fullName>
    </submittedName>
</protein>
<dbReference type="Gene3D" id="1.10.3720.10">
    <property type="entry name" value="MetI-like"/>
    <property type="match status" value="1"/>
</dbReference>
<evidence type="ECO:0000256" key="4">
    <source>
        <dbReference type="ARBA" id="ARBA00022692"/>
    </source>
</evidence>
<keyword evidence="10" id="KW-1185">Reference proteome</keyword>
<name>A0ABR7RFS9_9PROT</name>
<feature type="transmembrane region" description="Helical" evidence="7">
    <location>
        <begin position="248"/>
        <end position="266"/>
    </location>
</feature>
<accession>A0ABR7RFS9</accession>
<evidence type="ECO:0000256" key="7">
    <source>
        <dbReference type="RuleBase" id="RU363032"/>
    </source>
</evidence>
<reference evidence="9 10" key="1">
    <citation type="journal article" date="2013" name="Int. J. Syst. Evol. Microbiol.">
        <title>Roseomonas aerophila sp. nov., isolated from air.</title>
        <authorList>
            <person name="Kim S.J."/>
            <person name="Weon H.Y."/>
            <person name="Ahn J.H."/>
            <person name="Hong S.B."/>
            <person name="Seok S.J."/>
            <person name="Whang K.S."/>
            <person name="Kwon S.W."/>
        </authorList>
    </citation>
    <scope>NUCLEOTIDE SEQUENCE [LARGE SCALE GENOMIC DNA]</scope>
    <source>
        <strain evidence="9 10">NBRC 108923</strain>
    </source>
</reference>
<proteinExistence type="inferred from homology"/>
<evidence type="ECO:0000256" key="3">
    <source>
        <dbReference type="ARBA" id="ARBA00022475"/>
    </source>
</evidence>
<evidence type="ECO:0000256" key="1">
    <source>
        <dbReference type="ARBA" id="ARBA00004651"/>
    </source>
</evidence>
<dbReference type="SUPFAM" id="SSF161098">
    <property type="entry name" value="MetI-like"/>
    <property type="match status" value="1"/>
</dbReference>
<evidence type="ECO:0000256" key="6">
    <source>
        <dbReference type="ARBA" id="ARBA00023136"/>
    </source>
</evidence>
<dbReference type="EMBL" id="JACTVA010000001">
    <property type="protein sequence ID" value="MBC9205233.1"/>
    <property type="molecule type" value="Genomic_DNA"/>
</dbReference>
<feature type="transmembrane region" description="Helical" evidence="7">
    <location>
        <begin position="12"/>
        <end position="32"/>
    </location>
</feature>
<keyword evidence="4 7" id="KW-0812">Transmembrane</keyword>